<reference evidence="2 3" key="1">
    <citation type="submission" date="2016-07" db="EMBL/GenBank/DDBJ databases">
        <title>Characterization of isolates of Eisenbergiella tayi derived from blood cultures, using whole genome sequencing.</title>
        <authorList>
            <person name="Burdz T."/>
            <person name="Wiebe D."/>
            <person name="Huynh C."/>
            <person name="Bernard K."/>
        </authorList>
    </citation>
    <scope>NUCLEOTIDE SEQUENCE [LARGE SCALE GENOMIC DNA]</scope>
    <source>
        <strain evidence="2 3">NML 110608</strain>
    </source>
</reference>
<protein>
    <submittedName>
        <fullName evidence="2">Alpha/beta hydrolase fold protein</fullName>
    </submittedName>
</protein>
<dbReference type="InterPro" id="IPR029058">
    <property type="entry name" value="AB_hydrolase_fold"/>
</dbReference>
<keyword evidence="2" id="KW-0378">Hydrolase</keyword>
<dbReference type="Gene3D" id="3.40.50.1820">
    <property type="entry name" value="alpha/beta hydrolase"/>
    <property type="match status" value="1"/>
</dbReference>
<evidence type="ECO:0000259" key="1">
    <source>
        <dbReference type="Pfam" id="PF00561"/>
    </source>
</evidence>
<evidence type="ECO:0000313" key="3">
    <source>
        <dbReference type="Proteomes" id="UP000094067"/>
    </source>
</evidence>
<dbReference type="InterPro" id="IPR000073">
    <property type="entry name" value="AB_hydrolase_1"/>
</dbReference>
<dbReference type="SUPFAM" id="SSF53474">
    <property type="entry name" value="alpha/beta-Hydrolases"/>
    <property type="match status" value="1"/>
</dbReference>
<feature type="domain" description="AB hydrolase-1" evidence="1">
    <location>
        <begin position="80"/>
        <end position="140"/>
    </location>
</feature>
<dbReference type="EMBL" id="MCGH01000003">
    <property type="protein sequence ID" value="ODM03442.1"/>
    <property type="molecule type" value="Genomic_DNA"/>
</dbReference>
<dbReference type="Proteomes" id="UP000094067">
    <property type="component" value="Unassembled WGS sequence"/>
</dbReference>
<sequence>MTLKEKYTQFDKTAPLRTARLTHGSFTYRYYKNSQIPSGNITLVFLAGGTGLGDSLFYLYDSLLPKYSLITFNYPMDFPTNVSLCDAMAELFEQIGARNIYLIGQSYGGLLAQITAKRHPEIIKGMVLSGTCSLSNDIDYEGMQNIVTMINPDKIKKNIRMDKYFPMFLLFPLFKLMCRRTIAEKQSAEIAGAVFDILKKDFSNDYLVHMDTLLGDLTTEFGTHKPENFEPFRKEVLLFFSQEDHIFCDSLKDALIRLMPEPAVIPGLKGGHLAMLLSRETYLSALEKFLTERNP</sequence>
<organism evidence="2 3">
    <name type="scientific">Eisenbergiella tayi</name>
    <dbReference type="NCBI Taxonomy" id="1432052"/>
    <lineage>
        <taxon>Bacteria</taxon>
        <taxon>Bacillati</taxon>
        <taxon>Bacillota</taxon>
        <taxon>Clostridia</taxon>
        <taxon>Lachnospirales</taxon>
        <taxon>Lachnospiraceae</taxon>
        <taxon>Eisenbergiella</taxon>
    </lineage>
</organism>
<name>A0A1E3A3T1_9FIRM</name>
<dbReference type="RefSeq" id="WP_069153902.1">
    <property type="nucleotide sequence ID" value="NZ_MCGH01000003.1"/>
</dbReference>
<gene>
    <name evidence="2" type="ORF">BEI61_04238</name>
</gene>
<dbReference type="GO" id="GO:0016787">
    <property type="term" value="F:hydrolase activity"/>
    <property type="evidence" value="ECO:0007669"/>
    <property type="project" value="UniProtKB-KW"/>
</dbReference>
<evidence type="ECO:0000313" key="2">
    <source>
        <dbReference type="EMBL" id="ODM03442.1"/>
    </source>
</evidence>
<dbReference type="PATRIC" id="fig|1432052.4.peg.4699"/>
<accession>A0A1E3A3T1</accession>
<comment type="caution">
    <text evidence="2">The sequence shown here is derived from an EMBL/GenBank/DDBJ whole genome shotgun (WGS) entry which is preliminary data.</text>
</comment>
<proteinExistence type="predicted"/>
<dbReference type="AlphaFoldDB" id="A0A1E3A3T1"/>
<dbReference type="Pfam" id="PF00561">
    <property type="entry name" value="Abhydrolase_1"/>
    <property type="match status" value="1"/>
</dbReference>